<dbReference type="GO" id="GO:0003968">
    <property type="term" value="F:RNA-directed RNA polymerase activity"/>
    <property type="evidence" value="ECO:0007669"/>
    <property type="project" value="UniProtKB-KW"/>
</dbReference>
<reference evidence="13" key="1">
    <citation type="submission" date="2013-09" db="EMBL/GenBank/DDBJ databases">
        <title>Corchorus olitorius genome sequencing.</title>
        <authorList>
            <person name="Alam M."/>
            <person name="Haque M.S."/>
            <person name="Islam M.S."/>
            <person name="Emdad E.M."/>
            <person name="Islam M.M."/>
            <person name="Ahmed B."/>
            <person name="Halim A."/>
            <person name="Hossen Q.M.M."/>
            <person name="Hossain M.Z."/>
            <person name="Ahmed R."/>
            <person name="Khan M.M."/>
            <person name="Islam R."/>
            <person name="Rashid M.M."/>
            <person name="Khan S.A."/>
            <person name="Rahman M.S."/>
            <person name="Alam M."/>
            <person name="Yahiya A.S."/>
            <person name="Khan M.S."/>
            <person name="Azam M.S."/>
            <person name="Haque T."/>
            <person name="Lashkar M.Z.H."/>
            <person name="Akhand A.I."/>
            <person name="Morshed G."/>
            <person name="Roy S."/>
            <person name="Uddin K.S."/>
            <person name="Rabeya T."/>
            <person name="Hossain A.S."/>
            <person name="Chowdhury A."/>
            <person name="Snigdha A.R."/>
            <person name="Mortoza M.S."/>
            <person name="Matin S.A."/>
            <person name="Hoque S.M.E."/>
            <person name="Islam M.K."/>
            <person name="Roy D.K."/>
            <person name="Haider R."/>
            <person name="Moosa M.M."/>
            <person name="Elias S.M."/>
            <person name="Hasan A.M."/>
            <person name="Jahan S."/>
            <person name="Shafiuddin M."/>
            <person name="Mahmood N."/>
            <person name="Shommy N.S."/>
        </authorList>
    </citation>
    <scope>NUCLEOTIDE SEQUENCE [LARGE SCALE GENOMIC DNA]</scope>
    <source>
        <strain evidence="13">cv. O-4</strain>
    </source>
</reference>
<evidence type="ECO:0000259" key="11">
    <source>
        <dbReference type="Pfam" id="PF26253"/>
    </source>
</evidence>
<dbReference type="GO" id="GO:0031380">
    <property type="term" value="C:nuclear RNA-directed RNA polymerase complex"/>
    <property type="evidence" value="ECO:0007669"/>
    <property type="project" value="TreeGrafter"/>
</dbReference>
<organism evidence="12 13">
    <name type="scientific">Corchorus olitorius</name>
    <dbReference type="NCBI Taxonomy" id="93759"/>
    <lineage>
        <taxon>Eukaryota</taxon>
        <taxon>Viridiplantae</taxon>
        <taxon>Streptophyta</taxon>
        <taxon>Embryophyta</taxon>
        <taxon>Tracheophyta</taxon>
        <taxon>Spermatophyta</taxon>
        <taxon>Magnoliopsida</taxon>
        <taxon>eudicotyledons</taxon>
        <taxon>Gunneridae</taxon>
        <taxon>Pentapetalae</taxon>
        <taxon>rosids</taxon>
        <taxon>malvids</taxon>
        <taxon>Malvales</taxon>
        <taxon>Malvaceae</taxon>
        <taxon>Grewioideae</taxon>
        <taxon>Apeibeae</taxon>
        <taxon>Corchorus</taxon>
    </lineage>
</organism>
<keyword evidence="5 8" id="KW-0694">RNA-binding</keyword>
<evidence type="ECO:0000256" key="7">
    <source>
        <dbReference type="ARBA" id="ARBA00048744"/>
    </source>
</evidence>
<keyword evidence="2 8" id="KW-0696">RNA-directed RNA polymerase</keyword>
<proteinExistence type="inferred from homology"/>
<dbReference type="Proteomes" id="UP000187203">
    <property type="component" value="Unassembled WGS sequence"/>
</dbReference>
<comment type="similarity">
    <text evidence="1 8">Belongs to the RdRP family.</text>
</comment>
<dbReference type="PANTHER" id="PTHR23079:SF55">
    <property type="entry name" value="RNA-DIRECTED RNA POLYMERASE"/>
    <property type="match status" value="1"/>
</dbReference>
<keyword evidence="6 8" id="KW-0943">RNA-mediated gene silencing</keyword>
<feature type="compositionally biased region" description="Polar residues" evidence="9">
    <location>
        <begin position="57"/>
        <end position="70"/>
    </location>
</feature>
<evidence type="ECO:0000256" key="3">
    <source>
        <dbReference type="ARBA" id="ARBA00022679"/>
    </source>
</evidence>
<keyword evidence="4 8" id="KW-0548">Nucleotidyltransferase</keyword>
<dbReference type="GO" id="GO:0030422">
    <property type="term" value="P:siRNA processing"/>
    <property type="evidence" value="ECO:0007669"/>
    <property type="project" value="TreeGrafter"/>
</dbReference>
<feature type="domain" description="RDRP C-terminal head" evidence="11">
    <location>
        <begin position="939"/>
        <end position="1017"/>
    </location>
</feature>
<comment type="function">
    <text evidence="8">Probably involved in the RNA silencing pathway and required for the generation of small interfering RNAs (siRNAs).</text>
</comment>
<dbReference type="AlphaFoldDB" id="A0A1R3GJM1"/>
<keyword evidence="3 8" id="KW-0808">Transferase</keyword>
<evidence type="ECO:0000256" key="6">
    <source>
        <dbReference type="ARBA" id="ARBA00023158"/>
    </source>
</evidence>
<dbReference type="InterPro" id="IPR007855">
    <property type="entry name" value="RDRP"/>
</dbReference>
<evidence type="ECO:0000313" key="13">
    <source>
        <dbReference type="Proteomes" id="UP000187203"/>
    </source>
</evidence>
<dbReference type="STRING" id="93759.A0A1R3GJM1"/>
<dbReference type="InterPro" id="IPR058752">
    <property type="entry name" value="RDRP_C_head"/>
</dbReference>
<evidence type="ECO:0000256" key="8">
    <source>
        <dbReference type="RuleBase" id="RU363098"/>
    </source>
</evidence>
<dbReference type="InterPro" id="IPR057596">
    <property type="entry name" value="RDRP_core"/>
</dbReference>
<evidence type="ECO:0000313" key="12">
    <source>
        <dbReference type="EMBL" id="OMO58283.1"/>
    </source>
</evidence>
<dbReference type="Pfam" id="PF05183">
    <property type="entry name" value="RdRP"/>
    <property type="match status" value="2"/>
</dbReference>
<comment type="caution">
    <text evidence="12">The sequence shown here is derived from an EMBL/GenBank/DDBJ whole genome shotgun (WGS) entry which is preliminary data.</text>
</comment>
<gene>
    <name evidence="12" type="ORF">COLO4_34763</name>
</gene>
<protein>
    <recommendedName>
        <fullName evidence="8">RNA-dependent RNA polymerase</fullName>
        <ecNumber evidence="8">2.7.7.48</ecNumber>
    </recommendedName>
</protein>
<dbReference type="PANTHER" id="PTHR23079">
    <property type="entry name" value="RNA-DEPENDENT RNA POLYMERASE"/>
    <property type="match status" value="1"/>
</dbReference>
<dbReference type="Pfam" id="PF26253">
    <property type="entry name" value="RdRP_head"/>
    <property type="match status" value="1"/>
</dbReference>
<dbReference type="EC" id="2.7.7.48" evidence="8"/>
<keyword evidence="13" id="KW-1185">Reference proteome</keyword>
<name>A0A1R3GJM1_9ROSI</name>
<feature type="compositionally biased region" description="Low complexity" evidence="9">
    <location>
        <begin position="34"/>
        <end position="47"/>
    </location>
</feature>
<evidence type="ECO:0000256" key="1">
    <source>
        <dbReference type="ARBA" id="ARBA00005762"/>
    </source>
</evidence>
<evidence type="ECO:0000256" key="5">
    <source>
        <dbReference type="ARBA" id="ARBA00022884"/>
    </source>
</evidence>
<dbReference type="OrthoDB" id="6513042at2759"/>
<feature type="domain" description="RDRP core" evidence="10">
    <location>
        <begin position="205"/>
        <end position="495"/>
    </location>
</feature>
<accession>A0A1R3GJM1</accession>
<evidence type="ECO:0000259" key="10">
    <source>
        <dbReference type="Pfam" id="PF05183"/>
    </source>
</evidence>
<comment type="catalytic activity">
    <reaction evidence="7 8">
        <text>RNA(n) + a ribonucleoside 5'-triphosphate = RNA(n+1) + diphosphate</text>
        <dbReference type="Rhea" id="RHEA:21248"/>
        <dbReference type="Rhea" id="RHEA-COMP:14527"/>
        <dbReference type="Rhea" id="RHEA-COMP:17342"/>
        <dbReference type="ChEBI" id="CHEBI:33019"/>
        <dbReference type="ChEBI" id="CHEBI:61557"/>
        <dbReference type="ChEBI" id="CHEBI:140395"/>
        <dbReference type="EC" id="2.7.7.48"/>
    </reaction>
</comment>
<dbReference type="GO" id="GO:0003723">
    <property type="term" value="F:RNA binding"/>
    <property type="evidence" value="ECO:0007669"/>
    <property type="project" value="UniProtKB-KW"/>
</dbReference>
<evidence type="ECO:0000256" key="2">
    <source>
        <dbReference type="ARBA" id="ARBA00022484"/>
    </source>
</evidence>
<evidence type="ECO:0000256" key="4">
    <source>
        <dbReference type="ARBA" id="ARBA00022695"/>
    </source>
</evidence>
<sequence length="1034" mass="116171">MLKIIENKEKIYSFENYLKALIQNGTNSPQKRPSSSQGNCSSSSLSSPGKTIRLMVPSSSPGANNGDFQTPTITQVQTYPLMSCSQGAENGVIQTPAFPTPLNVSTVNVAKEGDSSSHLVALGELQFRKQFLILNYIGLEKLEKAFETADEIRKLKDLAMDDFEDKVCDAAGGFIKLADRCKSSQWESGMTHNYYCHVSGNGSFNFKGPYLDKARNHLQKVLGDDNILNVKFDNINDDKSSAWNRRYAVYRKIAKEGILVGLRRYRFFVFKDGGKEARKKDPTASVRCFFVRFESNASIDDGEEYILSGKTVQDARCVFMHIHTMSNMAKYMARFSLILSKTMKLEVDMPQVNVEKIEDILCLDEHGCSVYDKDGKPRIHSDGTGYISEDLALKCPANVFKGSILKGYNVEGKLSDKDSTESHHRVPPLLVQLRLFHKGRAVKGTLLVNKKLPPGTIQIRPSMIKVEQDPEWSNISTSDSLEVVTTSTTFHIASLCRCAFLRYPVNPYFSLAFNQPRNTTLSRNLVLLLSYGGVPDDYFMEILKNTLEESQTFFTKKRAALKVSLNYGGLDDLAAAKMILSGIPLNESFLQFRMSVLFNEEKKSLRVGRLPIPDSFYLMGTVDPTGLLKRDEVSIILDNGQISGKVLVYHQPGIHFGDIHVLNATCVEALNEYVGHAKYAIFFPSKGPRSLADEMAGADFDGDLFFVSRNPQLLEYYKVSEPWIEMPSTSGVSNVGPREVLKENLEDELFEQFLSTRFQPRRCQLAQGSHIGGVPECGSVNIIEAVACAFDLKVLLAAFSFALGVSSDCWTAIMDRFLTLKDDDTHEKDQVKKNLLRLVDLYYEALDAPKNGKKVEVPEDLRVGLFPHYMEKKNSFKSTSILGKIYDFVKSYAELQSNLIEVQKLPFFVGGFSEELAAIWGRHYDQYRQEMVSALSCNTKEEKEEAASALFNKYKKKLYGAAEFEQSEKPLDQIYQEARAIYNVCYDYARQVNDVKKCGFAWKVAGAALLDMYVSKHNEMLLPTVPSVLKELFS</sequence>
<feature type="region of interest" description="Disordered" evidence="9">
    <location>
        <begin position="25"/>
        <end position="70"/>
    </location>
</feature>
<feature type="domain" description="RDRP core" evidence="10">
    <location>
        <begin position="513"/>
        <end position="887"/>
    </location>
</feature>
<evidence type="ECO:0000256" key="9">
    <source>
        <dbReference type="SAM" id="MobiDB-lite"/>
    </source>
</evidence>
<dbReference type="EMBL" id="AWUE01022438">
    <property type="protein sequence ID" value="OMO58283.1"/>
    <property type="molecule type" value="Genomic_DNA"/>
</dbReference>